<evidence type="ECO:0000259" key="20">
    <source>
        <dbReference type="PROSITE" id="PS50109"/>
    </source>
</evidence>
<dbReference type="EMBL" id="BSDR01000001">
    <property type="protein sequence ID" value="GLI33694.1"/>
    <property type="molecule type" value="Genomic_DNA"/>
</dbReference>
<dbReference type="Pfam" id="PF00072">
    <property type="entry name" value="Response_reg"/>
    <property type="match status" value="2"/>
</dbReference>
<dbReference type="SUPFAM" id="SSF52172">
    <property type="entry name" value="CheY-like"/>
    <property type="match status" value="2"/>
</dbReference>
<keyword evidence="17" id="KW-0175">Coiled coil</keyword>
<dbReference type="PRINTS" id="PR00344">
    <property type="entry name" value="BCTRLSENSOR"/>
</dbReference>
<evidence type="ECO:0000256" key="14">
    <source>
        <dbReference type="ARBA" id="ARBA00023306"/>
    </source>
</evidence>
<feature type="modified residue" description="Phosphohistidine" evidence="15">
    <location>
        <position position="1100"/>
    </location>
</feature>
<evidence type="ECO:0000256" key="6">
    <source>
        <dbReference type="ARBA" id="ARBA00022679"/>
    </source>
</evidence>
<feature type="domain" description="Response regulatory" evidence="21">
    <location>
        <begin position="885"/>
        <end position="1009"/>
    </location>
</feature>
<dbReference type="InterPro" id="IPR003594">
    <property type="entry name" value="HATPase_dom"/>
</dbReference>
<dbReference type="NCBIfam" id="TIGR00229">
    <property type="entry name" value="sensory_box"/>
    <property type="match status" value="1"/>
</dbReference>
<evidence type="ECO:0000256" key="4">
    <source>
        <dbReference type="ARBA" id="ARBA00022475"/>
    </source>
</evidence>
<dbReference type="InterPro" id="IPR000014">
    <property type="entry name" value="PAS"/>
</dbReference>
<dbReference type="InterPro" id="IPR001610">
    <property type="entry name" value="PAC"/>
</dbReference>
<evidence type="ECO:0000256" key="5">
    <source>
        <dbReference type="ARBA" id="ARBA00022553"/>
    </source>
</evidence>
<proteinExistence type="predicted"/>
<keyword evidence="7 19" id="KW-0812">Transmembrane</keyword>
<dbReference type="CDD" id="cd17546">
    <property type="entry name" value="REC_hyHK_CKI1_RcsC-like"/>
    <property type="match status" value="1"/>
</dbReference>
<dbReference type="PROSITE" id="PS50885">
    <property type="entry name" value="HAMP"/>
    <property type="match status" value="1"/>
</dbReference>
<dbReference type="EC" id="2.7.13.3" evidence="3"/>
<feature type="coiled-coil region" evidence="17">
    <location>
        <begin position="463"/>
        <end position="490"/>
    </location>
</feature>
<gene>
    <name evidence="26" type="ORF">DAMNIGENAA_11270</name>
</gene>
<dbReference type="SMART" id="SM00073">
    <property type="entry name" value="HPT"/>
    <property type="match status" value="1"/>
</dbReference>
<keyword evidence="6" id="KW-0808">Transferase</keyword>
<evidence type="ECO:0000256" key="11">
    <source>
        <dbReference type="ARBA" id="ARBA00022989"/>
    </source>
</evidence>
<feature type="modified residue" description="4-aspartylphosphate" evidence="16">
    <location>
        <position position="791"/>
    </location>
</feature>
<dbReference type="InterPro" id="IPR003661">
    <property type="entry name" value="HisK_dim/P_dom"/>
</dbReference>
<evidence type="ECO:0000259" key="24">
    <source>
        <dbReference type="PROSITE" id="PS50885"/>
    </source>
</evidence>
<keyword evidence="13 19" id="KW-0472">Membrane</keyword>
<feature type="domain" description="HAMP" evidence="24">
    <location>
        <begin position="296"/>
        <end position="349"/>
    </location>
</feature>
<keyword evidence="9" id="KW-0418">Kinase</keyword>
<feature type="domain" description="PAS" evidence="22">
    <location>
        <begin position="354"/>
        <end position="418"/>
    </location>
</feature>
<dbReference type="PROSITE" id="PS50112">
    <property type="entry name" value="PAS"/>
    <property type="match status" value="1"/>
</dbReference>
<feature type="region of interest" description="Disordered" evidence="18">
    <location>
        <begin position="1011"/>
        <end position="1039"/>
    </location>
</feature>
<evidence type="ECO:0000256" key="17">
    <source>
        <dbReference type="SAM" id="Coils"/>
    </source>
</evidence>
<dbReference type="Gene3D" id="3.30.450.20">
    <property type="entry name" value="PAS domain"/>
    <property type="match status" value="1"/>
</dbReference>
<dbReference type="PANTHER" id="PTHR45339">
    <property type="entry name" value="HYBRID SIGNAL TRANSDUCTION HISTIDINE KINASE J"/>
    <property type="match status" value="1"/>
</dbReference>
<feature type="modified residue" description="4-aspartylphosphate" evidence="16">
    <location>
        <position position="934"/>
    </location>
</feature>
<dbReference type="Gene3D" id="6.10.340.10">
    <property type="match status" value="1"/>
</dbReference>
<dbReference type="SMART" id="SM00086">
    <property type="entry name" value="PAC"/>
    <property type="match status" value="1"/>
</dbReference>
<dbReference type="SMART" id="SM00304">
    <property type="entry name" value="HAMP"/>
    <property type="match status" value="1"/>
</dbReference>
<dbReference type="CDD" id="cd16922">
    <property type="entry name" value="HATPase_EvgS-ArcB-TorS-like"/>
    <property type="match status" value="1"/>
</dbReference>
<evidence type="ECO:0000313" key="26">
    <source>
        <dbReference type="EMBL" id="GLI33694.1"/>
    </source>
</evidence>
<evidence type="ECO:0000256" key="15">
    <source>
        <dbReference type="PROSITE-ProRule" id="PRU00110"/>
    </source>
</evidence>
<dbReference type="GO" id="GO:0005524">
    <property type="term" value="F:ATP binding"/>
    <property type="evidence" value="ECO:0007669"/>
    <property type="project" value="UniProtKB-KW"/>
</dbReference>
<evidence type="ECO:0000256" key="10">
    <source>
        <dbReference type="ARBA" id="ARBA00022840"/>
    </source>
</evidence>
<dbReference type="SMART" id="SM00091">
    <property type="entry name" value="PAS"/>
    <property type="match status" value="1"/>
</dbReference>
<feature type="domain" description="Response regulatory" evidence="21">
    <location>
        <begin position="737"/>
        <end position="858"/>
    </location>
</feature>
<dbReference type="GO" id="GO:0005886">
    <property type="term" value="C:plasma membrane"/>
    <property type="evidence" value="ECO:0007669"/>
    <property type="project" value="UniProtKB-SubCell"/>
</dbReference>
<dbReference type="Gene3D" id="3.30.565.10">
    <property type="entry name" value="Histidine kinase-like ATPase, C-terminal domain"/>
    <property type="match status" value="1"/>
</dbReference>
<evidence type="ECO:0000256" key="8">
    <source>
        <dbReference type="ARBA" id="ARBA00022741"/>
    </source>
</evidence>
<evidence type="ECO:0000313" key="27">
    <source>
        <dbReference type="Proteomes" id="UP001144372"/>
    </source>
</evidence>
<dbReference type="Pfam" id="PF00512">
    <property type="entry name" value="HisKA"/>
    <property type="match status" value="1"/>
</dbReference>
<comment type="subcellular location">
    <subcellularLocation>
        <location evidence="2">Cell membrane</location>
        <topology evidence="2">Multi-pass membrane protein</topology>
    </subcellularLocation>
</comment>
<keyword evidence="14" id="KW-0131">Cell cycle</keyword>
<dbReference type="InterPro" id="IPR011006">
    <property type="entry name" value="CheY-like_superfamily"/>
</dbReference>
<dbReference type="Pfam" id="PF05228">
    <property type="entry name" value="CHASE4"/>
    <property type="match status" value="1"/>
</dbReference>
<feature type="domain" description="PAC" evidence="23">
    <location>
        <begin position="427"/>
        <end position="479"/>
    </location>
</feature>
<feature type="domain" description="HPt" evidence="25">
    <location>
        <begin position="1061"/>
        <end position="1154"/>
    </location>
</feature>
<sequence>MNLRKKTLLTVAFTNGLLVAVLYAASQFIILHGFSILERRYSEQNVQRVQEQISESVATLNSKTGDWANWDDSYDFMESEDPEFIKTNMPDKSFVELKVNLIAFVHPSGRMVFGKAFDLEEEKEVPFPGSLTEHFFSGGLLLQHTDAKSSHNGLLLLPEGPLLISSRPILDSAGKGPIRGTLMMGRYLDGAELKRIAQRTHLELQIDDSRMVDDASSIWQRLLREDNGILVVTSGVDDIAGYMLLKDIYQKPALTVRVGMPRDIYRQGRTSVNYFILFLLAAGLVFCAVVFFALEKTVLLPLRRLSTDVDAIAAKGELSDRVVFSGKDELSRLGGKINDMLESLEKSQSQLRTSEARYRAIVEDQTEMICRFLQDGTLTFVNEAYCRCFGRSPEQLVGKNFTSFVDEQDREIVESHLNSFGPANPSGTCEYRALSLEGGTRWHQWTIRMILDEEGHFKEFQSVGRDITERKRAEEELLKAKEEAEAANRAKSDFLARMSHEIRTPMNGVLGMADLLLSTSLSKEQRRFVNTVRFSGETLLALLNDILDLSKIEVGKLELDQTDFNLHETVYDITDLLAESAHKKQIELACYISSDIPIYLRGDPHRLRQILTNLLGNAIKFTDRGEVVIRVEKEEETDGKVFLRFEVSDTGIGIPREAQEHIFETFSQADGSTTRRYGGSGLGLAIVKQLSTMMGGGAGVSSEPGRGSTFWFTACLESSSLEDASVFQCAPEFSELHVLIVDDNATNRSILKHQLDQAGIRNDEVKSGPEALKFLRNAAERGALCDVVLLDMMMPGMNGLELAQSIKADPSLSGLRLIMLASGGSEGDSEKFLQTGIEAYLTKPVRQSQLYTCLAAVMNSDGAEPSADGEGSSCQPASECALEGLVLLAEDNLVNQEVSRGMIERLGCRVHVVENGLEALRALEAHSYDLLFMDCQMPEMDGYEATRRIRENEALKQSGNGKFRPLPIVALTAHAMDGEKDHCLSAGMDDYLSKPFTMQQLRGVMEKWLPRPVSEDSSPEKAAPLGDVSSSDAPPVDAESLSGLLNQRMLDNIRALEQGGTPGILKKIIDVYLSSTPAQLDLLEEAASRESAAEIRNIAHSLKSSSANLGATALAEKCKELEAMARNGEVEGAVPLVDIIKKEFKKAKLALENEMTRDAHE</sequence>
<dbReference type="Pfam" id="PF01627">
    <property type="entry name" value="Hpt"/>
    <property type="match status" value="1"/>
</dbReference>
<keyword evidence="10" id="KW-0067">ATP-binding</keyword>
<dbReference type="SUPFAM" id="SSF47226">
    <property type="entry name" value="Histidine-containing phosphotransfer domain, HPT domain"/>
    <property type="match status" value="1"/>
</dbReference>
<dbReference type="SMART" id="SM00388">
    <property type="entry name" value="HisKA"/>
    <property type="match status" value="1"/>
</dbReference>
<dbReference type="InterPro" id="IPR003660">
    <property type="entry name" value="HAMP_dom"/>
</dbReference>
<dbReference type="CDD" id="cd00082">
    <property type="entry name" value="HisKA"/>
    <property type="match status" value="1"/>
</dbReference>
<dbReference type="PANTHER" id="PTHR45339:SF1">
    <property type="entry name" value="HYBRID SIGNAL TRANSDUCTION HISTIDINE KINASE J"/>
    <property type="match status" value="1"/>
</dbReference>
<dbReference type="FunFam" id="1.10.287.130:FF:000038">
    <property type="entry name" value="Sensory transduction histidine kinase"/>
    <property type="match status" value="1"/>
</dbReference>
<evidence type="ECO:0000256" key="19">
    <source>
        <dbReference type="SAM" id="Phobius"/>
    </source>
</evidence>
<name>A0A9W6FS56_9BACT</name>
<dbReference type="Pfam" id="PF08448">
    <property type="entry name" value="PAS_4"/>
    <property type="match status" value="1"/>
</dbReference>
<feature type="transmembrane region" description="Helical" evidence="19">
    <location>
        <begin position="274"/>
        <end position="294"/>
    </location>
</feature>
<evidence type="ECO:0000256" key="9">
    <source>
        <dbReference type="ARBA" id="ARBA00022777"/>
    </source>
</evidence>
<evidence type="ECO:0000256" key="2">
    <source>
        <dbReference type="ARBA" id="ARBA00004651"/>
    </source>
</evidence>
<dbReference type="Proteomes" id="UP001144372">
    <property type="component" value="Unassembled WGS sequence"/>
</dbReference>
<dbReference type="InterPro" id="IPR036890">
    <property type="entry name" value="HATPase_C_sf"/>
</dbReference>
<dbReference type="InterPro" id="IPR001789">
    <property type="entry name" value="Sig_transdc_resp-reg_receiver"/>
</dbReference>
<dbReference type="PROSITE" id="PS50109">
    <property type="entry name" value="HIS_KIN"/>
    <property type="match status" value="1"/>
</dbReference>
<dbReference type="InterPro" id="IPR005467">
    <property type="entry name" value="His_kinase_dom"/>
</dbReference>
<dbReference type="Pfam" id="PF02518">
    <property type="entry name" value="HATPase_c"/>
    <property type="match status" value="1"/>
</dbReference>
<evidence type="ECO:0000259" key="23">
    <source>
        <dbReference type="PROSITE" id="PS50113"/>
    </source>
</evidence>
<evidence type="ECO:0000259" key="22">
    <source>
        <dbReference type="PROSITE" id="PS50112"/>
    </source>
</evidence>
<evidence type="ECO:0000259" key="25">
    <source>
        <dbReference type="PROSITE" id="PS50894"/>
    </source>
</evidence>
<dbReference type="InterPro" id="IPR004358">
    <property type="entry name" value="Sig_transdc_His_kin-like_C"/>
</dbReference>
<dbReference type="SMART" id="SM00448">
    <property type="entry name" value="REC"/>
    <property type="match status" value="2"/>
</dbReference>
<comment type="catalytic activity">
    <reaction evidence="1">
        <text>ATP + protein L-histidine = ADP + protein N-phospho-L-histidine.</text>
        <dbReference type="EC" id="2.7.13.3"/>
    </reaction>
</comment>
<evidence type="ECO:0000256" key="13">
    <source>
        <dbReference type="ARBA" id="ARBA00023136"/>
    </source>
</evidence>
<dbReference type="InterPro" id="IPR036641">
    <property type="entry name" value="HPT_dom_sf"/>
</dbReference>
<dbReference type="SMART" id="SM00387">
    <property type="entry name" value="HATPase_c"/>
    <property type="match status" value="1"/>
</dbReference>
<dbReference type="PROSITE" id="PS50110">
    <property type="entry name" value="RESPONSE_REGULATORY"/>
    <property type="match status" value="2"/>
</dbReference>
<evidence type="ECO:0000256" key="3">
    <source>
        <dbReference type="ARBA" id="ARBA00012438"/>
    </source>
</evidence>
<dbReference type="PROSITE" id="PS50113">
    <property type="entry name" value="PAC"/>
    <property type="match status" value="1"/>
</dbReference>
<dbReference type="CDD" id="cd06225">
    <property type="entry name" value="HAMP"/>
    <property type="match status" value="1"/>
</dbReference>
<dbReference type="AlphaFoldDB" id="A0A9W6FS56"/>
<evidence type="ECO:0000259" key="21">
    <source>
        <dbReference type="PROSITE" id="PS50110"/>
    </source>
</evidence>
<protein>
    <recommendedName>
        <fullName evidence="3">histidine kinase</fullName>
        <ecNumber evidence="3">2.7.13.3</ecNumber>
    </recommendedName>
</protein>
<dbReference type="Pfam" id="PF00672">
    <property type="entry name" value="HAMP"/>
    <property type="match status" value="1"/>
</dbReference>
<accession>A0A9W6FS56</accession>
<dbReference type="CDD" id="cd00130">
    <property type="entry name" value="PAS"/>
    <property type="match status" value="1"/>
</dbReference>
<dbReference type="PROSITE" id="PS50894">
    <property type="entry name" value="HPT"/>
    <property type="match status" value="1"/>
</dbReference>
<keyword evidence="12" id="KW-0902">Two-component regulatory system</keyword>
<comment type="caution">
    <text evidence="26">The sequence shown here is derived from an EMBL/GenBank/DDBJ whole genome shotgun (WGS) entry which is preliminary data.</text>
</comment>
<dbReference type="GO" id="GO:0000155">
    <property type="term" value="F:phosphorelay sensor kinase activity"/>
    <property type="evidence" value="ECO:0007669"/>
    <property type="project" value="InterPro"/>
</dbReference>
<dbReference type="CDD" id="cd00156">
    <property type="entry name" value="REC"/>
    <property type="match status" value="1"/>
</dbReference>
<reference evidence="26" key="1">
    <citation type="submission" date="2022-12" db="EMBL/GenBank/DDBJ databases">
        <title>Reference genome sequencing for broad-spectrum identification of bacterial and archaeal isolates by mass spectrometry.</title>
        <authorList>
            <person name="Sekiguchi Y."/>
            <person name="Tourlousse D.M."/>
        </authorList>
    </citation>
    <scope>NUCLEOTIDE SEQUENCE</scope>
    <source>
        <strain evidence="26">ASRB1</strain>
    </source>
</reference>
<dbReference type="FunFam" id="3.30.565.10:FF:000010">
    <property type="entry name" value="Sensor histidine kinase RcsC"/>
    <property type="match status" value="1"/>
</dbReference>
<evidence type="ECO:0000256" key="12">
    <source>
        <dbReference type="ARBA" id="ARBA00023012"/>
    </source>
</evidence>
<keyword evidence="8" id="KW-0547">Nucleotide-binding</keyword>
<dbReference type="Gene3D" id="1.10.287.130">
    <property type="match status" value="1"/>
</dbReference>
<dbReference type="InterPro" id="IPR035965">
    <property type="entry name" value="PAS-like_dom_sf"/>
</dbReference>
<organism evidence="26 27">
    <name type="scientific">Desulforhabdus amnigena</name>
    <dbReference type="NCBI Taxonomy" id="40218"/>
    <lineage>
        <taxon>Bacteria</taxon>
        <taxon>Pseudomonadati</taxon>
        <taxon>Thermodesulfobacteriota</taxon>
        <taxon>Syntrophobacteria</taxon>
        <taxon>Syntrophobacterales</taxon>
        <taxon>Syntrophobacteraceae</taxon>
        <taxon>Desulforhabdus</taxon>
    </lineage>
</organism>
<dbReference type="SUPFAM" id="SSF47384">
    <property type="entry name" value="Homodimeric domain of signal transducing histidine kinase"/>
    <property type="match status" value="1"/>
</dbReference>
<dbReference type="RefSeq" id="WP_281792842.1">
    <property type="nucleotide sequence ID" value="NZ_BSDR01000001.1"/>
</dbReference>
<keyword evidence="5 16" id="KW-0597">Phosphoprotein</keyword>
<feature type="domain" description="Histidine kinase" evidence="20">
    <location>
        <begin position="497"/>
        <end position="718"/>
    </location>
</feature>
<dbReference type="Gene3D" id="3.40.50.2300">
    <property type="match status" value="2"/>
</dbReference>
<keyword evidence="11 19" id="KW-1133">Transmembrane helix</keyword>
<evidence type="ECO:0000256" key="16">
    <source>
        <dbReference type="PROSITE-ProRule" id="PRU00169"/>
    </source>
</evidence>
<dbReference type="InterPro" id="IPR000700">
    <property type="entry name" value="PAS-assoc_C"/>
</dbReference>
<dbReference type="SUPFAM" id="SSF55874">
    <property type="entry name" value="ATPase domain of HSP90 chaperone/DNA topoisomerase II/histidine kinase"/>
    <property type="match status" value="1"/>
</dbReference>
<dbReference type="InterPro" id="IPR036097">
    <property type="entry name" value="HisK_dim/P_sf"/>
</dbReference>
<keyword evidence="27" id="KW-1185">Reference proteome</keyword>
<keyword evidence="4" id="KW-1003">Cell membrane</keyword>
<dbReference type="InterPro" id="IPR008207">
    <property type="entry name" value="Sig_transdc_His_kin_Hpt_dom"/>
</dbReference>
<dbReference type="Gene3D" id="1.20.120.160">
    <property type="entry name" value="HPT domain"/>
    <property type="match status" value="1"/>
</dbReference>
<dbReference type="InterPro" id="IPR007892">
    <property type="entry name" value="CHASE4"/>
</dbReference>
<evidence type="ECO:0000256" key="1">
    <source>
        <dbReference type="ARBA" id="ARBA00000085"/>
    </source>
</evidence>
<dbReference type="SUPFAM" id="SSF55785">
    <property type="entry name" value="PYP-like sensor domain (PAS domain)"/>
    <property type="match status" value="1"/>
</dbReference>
<dbReference type="InterPro" id="IPR013656">
    <property type="entry name" value="PAS_4"/>
</dbReference>
<evidence type="ECO:0000256" key="7">
    <source>
        <dbReference type="ARBA" id="ARBA00022692"/>
    </source>
</evidence>
<evidence type="ECO:0000256" key="18">
    <source>
        <dbReference type="SAM" id="MobiDB-lite"/>
    </source>
</evidence>